<evidence type="ECO:0000256" key="1">
    <source>
        <dbReference type="SAM" id="MobiDB-lite"/>
    </source>
</evidence>
<protein>
    <submittedName>
        <fullName evidence="2">RCG49948</fullName>
    </submittedName>
</protein>
<dbReference type="AlphaFoldDB" id="A6JVM5"/>
<proteinExistence type="predicted"/>
<reference evidence="2 3" key="1">
    <citation type="submission" date="2005-09" db="EMBL/GenBank/DDBJ databases">
        <authorList>
            <person name="Mural R.J."/>
            <person name="Li P.W."/>
            <person name="Adams M.D."/>
            <person name="Amanatides P.G."/>
            <person name="Baden-Tillson H."/>
            <person name="Barnstead M."/>
            <person name="Chin S.H."/>
            <person name="Dew I."/>
            <person name="Evans C.A."/>
            <person name="Ferriera S."/>
            <person name="Flanigan M."/>
            <person name="Fosler C."/>
            <person name="Glodek A."/>
            <person name="Gu Z."/>
            <person name="Holt R.A."/>
            <person name="Jennings D."/>
            <person name="Kraft C.L."/>
            <person name="Lu F."/>
            <person name="Nguyen T."/>
            <person name="Nusskern D.R."/>
            <person name="Pfannkoch C.M."/>
            <person name="Sitter C."/>
            <person name="Sutton G.G."/>
            <person name="Venter J.C."/>
            <person name="Wang Z."/>
            <person name="Woodage T."/>
            <person name="Zheng X.H."/>
            <person name="Zhong F."/>
        </authorList>
    </citation>
    <scope>NUCLEOTIDE SEQUENCE [LARGE SCALE GENOMIC DNA]</scope>
    <source>
        <strain>BN</strain>
        <strain evidence="3">Sprague-Dawley</strain>
    </source>
</reference>
<dbReference type="EMBL" id="CH474003">
    <property type="protein sequence ID" value="EDM14827.1"/>
    <property type="molecule type" value="Genomic_DNA"/>
</dbReference>
<feature type="compositionally biased region" description="Basic and acidic residues" evidence="1">
    <location>
        <begin position="1"/>
        <end position="20"/>
    </location>
</feature>
<evidence type="ECO:0000313" key="2">
    <source>
        <dbReference type="EMBL" id="EDM14827.1"/>
    </source>
</evidence>
<organism evidence="2 3">
    <name type="scientific">Rattus norvegicus</name>
    <name type="common">Rat</name>
    <dbReference type="NCBI Taxonomy" id="10116"/>
    <lineage>
        <taxon>Eukaryota</taxon>
        <taxon>Metazoa</taxon>
        <taxon>Chordata</taxon>
        <taxon>Craniata</taxon>
        <taxon>Vertebrata</taxon>
        <taxon>Euteleostomi</taxon>
        <taxon>Mammalia</taxon>
        <taxon>Eutheria</taxon>
        <taxon>Euarchontoglires</taxon>
        <taxon>Glires</taxon>
        <taxon>Rodentia</taxon>
        <taxon>Myomorpha</taxon>
        <taxon>Muroidea</taxon>
        <taxon>Muridae</taxon>
        <taxon>Murinae</taxon>
        <taxon>Rattus</taxon>
    </lineage>
</organism>
<sequence length="39" mass="4683">MEKSFEVVRHKHRGREEVSKKQSLKLQLGNQYSLLENQK</sequence>
<evidence type="ECO:0000313" key="3">
    <source>
        <dbReference type="Proteomes" id="UP000234681"/>
    </source>
</evidence>
<feature type="region of interest" description="Disordered" evidence="1">
    <location>
        <begin position="1"/>
        <end position="22"/>
    </location>
</feature>
<gene>
    <name evidence="2" type="ORF">rCG_49948</name>
</gene>
<accession>A6JVM5</accession>
<name>A6JVM5_RAT</name>
<dbReference type="Proteomes" id="UP000234681">
    <property type="component" value="Chromosome 2"/>
</dbReference>